<dbReference type="AlphaFoldDB" id="A0A9D5U7Y6"/>
<dbReference type="InterPro" id="IPR006015">
    <property type="entry name" value="Universal_stress_UspA"/>
</dbReference>
<keyword evidence="4" id="KW-1185">Reference proteome</keyword>
<accession>A0A9D5U7Y6</accession>
<reference evidence="3 4" key="1">
    <citation type="submission" date="2020-08" db="EMBL/GenBank/DDBJ databases">
        <title>A Genomic Blueprint of the Chicken Gut Microbiome.</title>
        <authorList>
            <person name="Gilroy R."/>
            <person name="Ravi A."/>
            <person name="Getino M."/>
            <person name="Pursley I."/>
            <person name="Horton D.L."/>
            <person name="Alikhan N.-F."/>
            <person name="Baker D."/>
            <person name="Gharbi K."/>
            <person name="Hall N."/>
            <person name="Watson M."/>
            <person name="Adriaenssens E.M."/>
            <person name="Foster-Nyarko E."/>
            <person name="Jarju S."/>
            <person name="Secka A."/>
            <person name="Antonio M."/>
            <person name="Oren A."/>
            <person name="Chaudhuri R."/>
            <person name="La Ragione R.M."/>
            <person name="Hildebrand F."/>
            <person name="Pallen M.J."/>
        </authorList>
    </citation>
    <scope>NUCLEOTIDE SEQUENCE [LARGE SCALE GENOMIC DNA]</scope>
    <source>
        <strain evidence="3 4">Sa1BUA8</strain>
    </source>
</reference>
<evidence type="ECO:0000259" key="2">
    <source>
        <dbReference type="Pfam" id="PF00582"/>
    </source>
</evidence>
<dbReference type="Gene3D" id="3.40.50.620">
    <property type="entry name" value="HUPs"/>
    <property type="match status" value="2"/>
</dbReference>
<feature type="domain" description="UspA" evidence="2">
    <location>
        <begin position="4"/>
        <end position="143"/>
    </location>
</feature>
<dbReference type="EMBL" id="JACSPN010000007">
    <property type="protein sequence ID" value="MBE7700173.1"/>
    <property type="molecule type" value="Genomic_DNA"/>
</dbReference>
<comment type="similarity">
    <text evidence="1">Belongs to the universal stress protein A family.</text>
</comment>
<feature type="domain" description="UspA" evidence="2">
    <location>
        <begin position="153"/>
        <end position="291"/>
    </location>
</feature>
<dbReference type="Proteomes" id="UP000822993">
    <property type="component" value="Unassembled WGS sequence"/>
</dbReference>
<sequence length="293" mass="30997">MTRNRVVVGIDGSTSSRSALVWAAHEARLRGLGLLVVHSRFRPSYDVVFAGGFYLPPIADEEDEMAEILRVAVELAREVDAQLEVEVSARTGPPAASLLEAAGERAELVVVGSRGLGAFGSLFLGSVSIHLAARSPVPVVVVPAETPFSTVGPVVVGVDGSPHSRTAVVEAAREAVRRQVPLDVVASYTVPADLLVTPLTTGREELREAFRAQAQENADEAARAASAEDDDLLVRTHVVEGPPAEEIARVADPASLVVVGSRGHGELTGPMLGSVSQHLLRHARWPVLVTHEH</sequence>
<proteinExistence type="inferred from homology"/>
<evidence type="ECO:0000313" key="4">
    <source>
        <dbReference type="Proteomes" id="UP000822993"/>
    </source>
</evidence>
<gene>
    <name evidence="3" type="ORF">H9623_07620</name>
</gene>
<evidence type="ECO:0000256" key="1">
    <source>
        <dbReference type="ARBA" id="ARBA00008791"/>
    </source>
</evidence>
<protein>
    <submittedName>
        <fullName evidence="3">Universal stress protein</fullName>
    </submittedName>
</protein>
<dbReference type="CDD" id="cd00293">
    <property type="entry name" value="USP-like"/>
    <property type="match status" value="2"/>
</dbReference>
<dbReference type="PRINTS" id="PR01438">
    <property type="entry name" value="UNVRSLSTRESS"/>
</dbReference>
<name>A0A9D5U7Y6_9CELL</name>
<dbReference type="InterPro" id="IPR006016">
    <property type="entry name" value="UspA"/>
</dbReference>
<comment type="caution">
    <text evidence="3">The sequence shown here is derived from an EMBL/GenBank/DDBJ whole genome shotgun (WGS) entry which is preliminary data.</text>
</comment>
<dbReference type="PANTHER" id="PTHR46553:SF3">
    <property type="entry name" value="ADENINE NUCLEOTIDE ALPHA HYDROLASES-LIKE SUPERFAMILY PROTEIN"/>
    <property type="match status" value="1"/>
</dbReference>
<dbReference type="RefSeq" id="WP_193719464.1">
    <property type="nucleotide sequence ID" value="NZ_JACSPN010000007.1"/>
</dbReference>
<organism evidence="3 4">
    <name type="scientific">Oerskovia douganii</name>
    <dbReference type="NCBI Taxonomy" id="2762210"/>
    <lineage>
        <taxon>Bacteria</taxon>
        <taxon>Bacillati</taxon>
        <taxon>Actinomycetota</taxon>
        <taxon>Actinomycetes</taxon>
        <taxon>Micrococcales</taxon>
        <taxon>Cellulomonadaceae</taxon>
        <taxon>Oerskovia</taxon>
    </lineage>
</organism>
<dbReference type="InterPro" id="IPR014729">
    <property type="entry name" value="Rossmann-like_a/b/a_fold"/>
</dbReference>
<dbReference type="PANTHER" id="PTHR46553">
    <property type="entry name" value="ADENINE NUCLEOTIDE ALPHA HYDROLASES-LIKE SUPERFAMILY PROTEIN"/>
    <property type="match status" value="1"/>
</dbReference>
<dbReference type="Pfam" id="PF00582">
    <property type="entry name" value="Usp"/>
    <property type="match status" value="2"/>
</dbReference>
<evidence type="ECO:0000313" key="3">
    <source>
        <dbReference type="EMBL" id="MBE7700173.1"/>
    </source>
</evidence>
<dbReference type="SUPFAM" id="SSF52402">
    <property type="entry name" value="Adenine nucleotide alpha hydrolases-like"/>
    <property type="match status" value="2"/>
</dbReference>